<organism evidence="2 3">
    <name type="scientific">Armillaria luteobubalina</name>
    <dbReference type="NCBI Taxonomy" id="153913"/>
    <lineage>
        <taxon>Eukaryota</taxon>
        <taxon>Fungi</taxon>
        <taxon>Dikarya</taxon>
        <taxon>Basidiomycota</taxon>
        <taxon>Agaricomycotina</taxon>
        <taxon>Agaricomycetes</taxon>
        <taxon>Agaricomycetidae</taxon>
        <taxon>Agaricales</taxon>
        <taxon>Marasmiineae</taxon>
        <taxon>Physalacriaceae</taxon>
        <taxon>Armillaria</taxon>
    </lineage>
</organism>
<dbReference type="InterPro" id="IPR036134">
    <property type="entry name" value="Crypto/Photolyase_FAD-like_sf"/>
</dbReference>
<name>A0AA39Q4V1_9AGAR</name>
<dbReference type="GO" id="GO:0003904">
    <property type="term" value="F:deoxyribodipyrimidine photo-lyase activity"/>
    <property type="evidence" value="ECO:0007669"/>
    <property type="project" value="TreeGrafter"/>
</dbReference>
<dbReference type="GO" id="GO:0043153">
    <property type="term" value="P:entrainment of circadian clock by photoperiod"/>
    <property type="evidence" value="ECO:0007669"/>
    <property type="project" value="TreeGrafter"/>
</dbReference>
<evidence type="ECO:0000313" key="2">
    <source>
        <dbReference type="EMBL" id="KAK0496282.1"/>
    </source>
</evidence>
<gene>
    <name evidence="2" type="ORF">EDD18DRAFT_1331823</name>
</gene>
<accession>A0AA39Q4V1</accession>
<proteinExistence type="inferred from homology"/>
<dbReference type="SUPFAM" id="SSF48173">
    <property type="entry name" value="Cryptochrome/photolyase FAD-binding domain"/>
    <property type="match status" value="1"/>
</dbReference>
<dbReference type="GO" id="GO:0032922">
    <property type="term" value="P:circadian regulation of gene expression"/>
    <property type="evidence" value="ECO:0007669"/>
    <property type="project" value="TreeGrafter"/>
</dbReference>
<comment type="caution">
    <text evidence="2">The sequence shown here is derived from an EMBL/GenBank/DDBJ whole genome shotgun (WGS) entry which is preliminary data.</text>
</comment>
<sequence>MAARVLESVQDWPSAGKLPTGKSRLKQVHCPEVYPGARLGFSRNGASVTWSTKAKHSGEVLDVLGHTLYDPELVMKSNGGKATMSSAACTFHRTSVAQEVDLSKEIRAPSVTCHGMKSEGGRIWNRIVCSQLSESMTGPRRTSEIPTLDELGLSEVTASVHRGENEVLRRLEVYCEDPRRAARVLKPKTRLAEFNPPETTALSPYLNCGRLGVNEFLWRIRETVTREKNIKVKRQETKHEPENPEGIDVLPNSKALFMSSFISYILLSRYPKANILKDDRTGMKTPKIDCWLEFKEDAQGFLGTMQSCDKWIGSTRPTYVAVALSRLQCYSDSGKSDKSELSNSARSWRSSPTNIFIPPISLPQILKRRQAGRAGFMEQNHEIPDGSAADDILRGSYKEVLGQVDYADSRRRFHVEAETGRQWR</sequence>
<dbReference type="PANTHER" id="PTHR11455:SF9">
    <property type="entry name" value="CRYPTOCHROME CIRCADIAN CLOCK 5 ISOFORM X1"/>
    <property type="match status" value="1"/>
</dbReference>
<dbReference type="GO" id="GO:0005737">
    <property type="term" value="C:cytoplasm"/>
    <property type="evidence" value="ECO:0007669"/>
    <property type="project" value="TreeGrafter"/>
</dbReference>
<keyword evidence="3" id="KW-1185">Reference proteome</keyword>
<protein>
    <submittedName>
        <fullName evidence="2">Uncharacterized protein</fullName>
    </submittedName>
</protein>
<evidence type="ECO:0000313" key="3">
    <source>
        <dbReference type="Proteomes" id="UP001175228"/>
    </source>
</evidence>
<evidence type="ECO:0000256" key="1">
    <source>
        <dbReference type="ARBA" id="ARBA00005862"/>
    </source>
</evidence>
<dbReference type="Proteomes" id="UP001175228">
    <property type="component" value="Unassembled WGS sequence"/>
</dbReference>
<dbReference type="InterPro" id="IPR014729">
    <property type="entry name" value="Rossmann-like_a/b/a_fold"/>
</dbReference>
<dbReference type="Gene3D" id="1.25.40.80">
    <property type="match status" value="1"/>
</dbReference>
<dbReference type="GO" id="GO:0005634">
    <property type="term" value="C:nucleus"/>
    <property type="evidence" value="ECO:0007669"/>
    <property type="project" value="TreeGrafter"/>
</dbReference>
<dbReference type="AlphaFoldDB" id="A0AA39Q4V1"/>
<dbReference type="EMBL" id="JAUEPU010000015">
    <property type="protein sequence ID" value="KAK0496282.1"/>
    <property type="molecule type" value="Genomic_DNA"/>
</dbReference>
<comment type="similarity">
    <text evidence="1">Belongs to the DNA photolyase class-1 family.</text>
</comment>
<dbReference type="GO" id="GO:0071949">
    <property type="term" value="F:FAD binding"/>
    <property type="evidence" value="ECO:0007669"/>
    <property type="project" value="TreeGrafter"/>
</dbReference>
<reference evidence="2" key="1">
    <citation type="submission" date="2023-06" db="EMBL/GenBank/DDBJ databases">
        <authorList>
            <consortium name="Lawrence Berkeley National Laboratory"/>
            <person name="Ahrendt S."/>
            <person name="Sahu N."/>
            <person name="Indic B."/>
            <person name="Wong-Bajracharya J."/>
            <person name="Merenyi Z."/>
            <person name="Ke H.-M."/>
            <person name="Monk M."/>
            <person name="Kocsube S."/>
            <person name="Drula E."/>
            <person name="Lipzen A."/>
            <person name="Balint B."/>
            <person name="Henrissat B."/>
            <person name="Andreopoulos B."/>
            <person name="Martin F.M."/>
            <person name="Harder C.B."/>
            <person name="Rigling D."/>
            <person name="Ford K.L."/>
            <person name="Foster G.D."/>
            <person name="Pangilinan J."/>
            <person name="Papanicolaou A."/>
            <person name="Barry K."/>
            <person name="LaButti K."/>
            <person name="Viragh M."/>
            <person name="Koriabine M."/>
            <person name="Yan M."/>
            <person name="Riley R."/>
            <person name="Champramary S."/>
            <person name="Plett K.L."/>
            <person name="Tsai I.J."/>
            <person name="Slot J."/>
            <person name="Sipos G."/>
            <person name="Plett J."/>
            <person name="Nagy L.G."/>
            <person name="Grigoriev I.V."/>
        </authorList>
    </citation>
    <scope>NUCLEOTIDE SEQUENCE</scope>
    <source>
        <strain evidence="2">HWK02</strain>
    </source>
</reference>
<dbReference type="Gene3D" id="3.40.50.620">
    <property type="entry name" value="HUPs"/>
    <property type="match status" value="1"/>
</dbReference>
<dbReference type="InterPro" id="IPR002081">
    <property type="entry name" value="Cryptochrome/DNA_photolyase_1"/>
</dbReference>
<dbReference type="PANTHER" id="PTHR11455">
    <property type="entry name" value="CRYPTOCHROME"/>
    <property type="match status" value="1"/>
</dbReference>
<dbReference type="GO" id="GO:0003677">
    <property type="term" value="F:DNA binding"/>
    <property type="evidence" value="ECO:0007669"/>
    <property type="project" value="TreeGrafter"/>
</dbReference>